<dbReference type="EMBL" id="JAPEUY010000010">
    <property type="protein sequence ID" value="KAJ4368773.1"/>
    <property type="molecule type" value="Genomic_DNA"/>
</dbReference>
<comment type="caution">
    <text evidence="2">The sequence shown here is derived from an EMBL/GenBank/DDBJ whole genome shotgun (WGS) entry which is preliminary data.</text>
</comment>
<dbReference type="AlphaFoldDB" id="A0A9W9CL45"/>
<evidence type="ECO:0000313" key="3">
    <source>
        <dbReference type="Proteomes" id="UP001140560"/>
    </source>
</evidence>
<feature type="compositionally biased region" description="Acidic residues" evidence="1">
    <location>
        <begin position="125"/>
        <end position="146"/>
    </location>
</feature>
<gene>
    <name evidence="2" type="ORF">N0V83_005855</name>
</gene>
<protein>
    <submittedName>
        <fullName evidence="2">Uncharacterized protein</fullName>
    </submittedName>
</protein>
<keyword evidence="3" id="KW-1185">Reference proteome</keyword>
<evidence type="ECO:0000313" key="2">
    <source>
        <dbReference type="EMBL" id="KAJ4368773.1"/>
    </source>
</evidence>
<name>A0A9W9CL45_9PLEO</name>
<organism evidence="2 3">
    <name type="scientific">Neocucurbitaria cava</name>
    <dbReference type="NCBI Taxonomy" id="798079"/>
    <lineage>
        <taxon>Eukaryota</taxon>
        <taxon>Fungi</taxon>
        <taxon>Dikarya</taxon>
        <taxon>Ascomycota</taxon>
        <taxon>Pezizomycotina</taxon>
        <taxon>Dothideomycetes</taxon>
        <taxon>Pleosporomycetidae</taxon>
        <taxon>Pleosporales</taxon>
        <taxon>Pleosporineae</taxon>
        <taxon>Cucurbitariaceae</taxon>
        <taxon>Neocucurbitaria</taxon>
    </lineage>
</organism>
<feature type="region of interest" description="Disordered" evidence="1">
    <location>
        <begin position="115"/>
        <end position="155"/>
    </location>
</feature>
<dbReference type="Proteomes" id="UP001140560">
    <property type="component" value="Unassembled WGS sequence"/>
</dbReference>
<feature type="region of interest" description="Disordered" evidence="1">
    <location>
        <begin position="1"/>
        <end position="27"/>
    </location>
</feature>
<sequence length="155" mass="17884">MSKFTPLNQEIPVLQSPPNSPFNPASKSEEIKRINDLFLLAMKQLQDLKHLYLGPGTWEESQSGGKEKYRTRLQESERKFYVKSVMRLHRYTEDILNWTIFVDRDLGAPNEWEYLMARPDREESGESGEDESDAQEEEAEEAEEQDGGLSLVGDD</sequence>
<reference evidence="2" key="1">
    <citation type="submission" date="2022-10" db="EMBL/GenBank/DDBJ databases">
        <title>Tapping the CABI collections for fungal endophytes: first genome assemblies for Collariella, Neodidymelliopsis, Ascochyta clinopodiicola, Didymella pomorum, Didymosphaeria variabile, Neocosmospora piperis and Neocucurbitaria cava.</title>
        <authorList>
            <person name="Hill R."/>
        </authorList>
    </citation>
    <scope>NUCLEOTIDE SEQUENCE</scope>
    <source>
        <strain evidence="2">IMI 356814</strain>
    </source>
</reference>
<proteinExistence type="predicted"/>
<accession>A0A9W9CL45</accession>
<evidence type="ECO:0000256" key="1">
    <source>
        <dbReference type="SAM" id="MobiDB-lite"/>
    </source>
</evidence>